<dbReference type="AlphaFoldDB" id="A0A1H6NQT7"/>
<evidence type="ECO:0000259" key="1">
    <source>
        <dbReference type="SMART" id="SM00866"/>
    </source>
</evidence>
<evidence type="ECO:0000313" key="2">
    <source>
        <dbReference type="EMBL" id="SEI13285.1"/>
    </source>
</evidence>
<dbReference type="InterPro" id="IPR028978">
    <property type="entry name" value="Chorismate_lyase_/UTRA_dom_sf"/>
</dbReference>
<proteinExistence type="predicted"/>
<dbReference type="SUPFAM" id="SSF64288">
    <property type="entry name" value="Chorismate lyase-like"/>
    <property type="match status" value="1"/>
</dbReference>
<sequence length="112" mass="12702">MRVRVLDAQPVLAEHIWLPLTRFRALLDINLDQEGQLLYPIYEKACGQVVAYAEETLTAESVDEVHAGLLQVPVDSPVMVIERLARDCAGTPLEWRCSRGAAELFRYHVDIR</sequence>
<dbReference type="Proteomes" id="UP000182272">
    <property type="component" value="Chromosome I"/>
</dbReference>
<evidence type="ECO:0000313" key="3">
    <source>
        <dbReference type="Proteomes" id="UP000182272"/>
    </source>
</evidence>
<dbReference type="PANTHER" id="PTHR44846:SF1">
    <property type="entry name" value="MANNOSYL-D-GLYCERATE TRANSPORT_METABOLISM SYSTEM REPRESSOR MNGR-RELATED"/>
    <property type="match status" value="1"/>
</dbReference>
<dbReference type="InterPro" id="IPR050679">
    <property type="entry name" value="Bact_HTH_transcr_reg"/>
</dbReference>
<organism evidence="2 3">
    <name type="scientific">Pseudomonas asplenii</name>
    <dbReference type="NCBI Taxonomy" id="53407"/>
    <lineage>
        <taxon>Bacteria</taxon>
        <taxon>Pseudomonadati</taxon>
        <taxon>Pseudomonadota</taxon>
        <taxon>Gammaproteobacteria</taxon>
        <taxon>Pseudomonadales</taxon>
        <taxon>Pseudomonadaceae</taxon>
        <taxon>Pseudomonas</taxon>
    </lineage>
</organism>
<dbReference type="SMART" id="SM00866">
    <property type="entry name" value="UTRA"/>
    <property type="match status" value="1"/>
</dbReference>
<dbReference type="Gene3D" id="3.40.1410.10">
    <property type="entry name" value="Chorismate lyase-like"/>
    <property type="match status" value="1"/>
</dbReference>
<reference evidence="2 3" key="1">
    <citation type="submission" date="2016-10" db="EMBL/GenBank/DDBJ databases">
        <authorList>
            <person name="de Groot N.N."/>
        </authorList>
    </citation>
    <scope>NUCLEOTIDE SEQUENCE [LARGE SCALE GENOMIC DNA]</scope>
    <source>
        <strain evidence="2 3">LMG 2158</strain>
    </source>
</reference>
<dbReference type="GO" id="GO:0003677">
    <property type="term" value="F:DNA binding"/>
    <property type="evidence" value="ECO:0007669"/>
    <property type="project" value="InterPro"/>
</dbReference>
<name>A0A1H6NQT7_9PSED</name>
<protein>
    <submittedName>
        <fullName evidence="2">GntR family transcriptional regulator</fullName>
    </submittedName>
</protein>
<dbReference type="EMBL" id="LT629972">
    <property type="protein sequence ID" value="SEI13285.1"/>
    <property type="molecule type" value="Genomic_DNA"/>
</dbReference>
<gene>
    <name evidence="2" type="ORF">SAMN05216581_2599</name>
</gene>
<feature type="domain" description="UbiC transcription regulator-associated" evidence="1">
    <location>
        <begin position="1"/>
        <end position="106"/>
    </location>
</feature>
<dbReference type="Pfam" id="PF07702">
    <property type="entry name" value="UTRA"/>
    <property type="match status" value="1"/>
</dbReference>
<dbReference type="PANTHER" id="PTHR44846">
    <property type="entry name" value="MANNOSYL-D-GLYCERATE TRANSPORT/METABOLISM SYSTEM REPRESSOR MNGR-RELATED"/>
    <property type="match status" value="1"/>
</dbReference>
<dbReference type="GO" id="GO:0045892">
    <property type="term" value="P:negative regulation of DNA-templated transcription"/>
    <property type="evidence" value="ECO:0007669"/>
    <property type="project" value="TreeGrafter"/>
</dbReference>
<accession>A0A1H6NQT7</accession>
<dbReference type="InterPro" id="IPR011663">
    <property type="entry name" value="UTRA"/>
</dbReference>